<reference evidence="3" key="1">
    <citation type="submission" date="2018-05" db="EMBL/GenBank/DDBJ databases">
        <authorList>
            <person name="Lanie J.A."/>
            <person name="Ng W.-L."/>
            <person name="Kazmierczak K.M."/>
            <person name="Andrzejewski T.M."/>
            <person name="Davidsen T.M."/>
            <person name="Wayne K.J."/>
            <person name="Tettelin H."/>
            <person name="Glass J.I."/>
            <person name="Rusch D."/>
            <person name="Podicherti R."/>
            <person name="Tsui H.-C.T."/>
            <person name="Winkler M.E."/>
        </authorList>
    </citation>
    <scope>NUCLEOTIDE SEQUENCE</scope>
</reference>
<dbReference type="Gene3D" id="2.120.10.30">
    <property type="entry name" value="TolB, C-terminal domain"/>
    <property type="match status" value="1"/>
</dbReference>
<protein>
    <recommendedName>
        <fullName evidence="4">SMP-30/Gluconolactonase/LRE-like region domain-containing protein</fullName>
    </recommendedName>
</protein>
<proteinExistence type="predicted"/>
<gene>
    <name evidence="3" type="ORF">METZ01_LOCUS209328</name>
</gene>
<accession>A0A382F286</accession>
<organism evidence="3">
    <name type="scientific">marine metagenome</name>
    <dbReference type="NCBI Taxonomy" id="408172"/>
    <lineage>
        <taxon>unclassified sequences</taxon>
        <taxon>metagenomes</taxon>
        <taxon>ecological metagenomes</taxon>
    </lineage>
</organism>
<evidence type="ECO:0000256" key="2">
    <source>
        <dbReference type="ARBA" id="ARBA00023180"/>
    </source>
</evidence>
<evidence type="ECO:0000256" key="1">
    <source>
        <dbReference type="ARBA" id="ARBA00022729"/>
    </source>
</evidence>
<evidence type="ECO:0000313" key="3">
    <source>
        <dbReference type="EMBL" id="SVB56474.1"/>
    </source>
</evidence>
<keyword evidence="1" id="KW-0732">Signal</keyword>
<sequence>MTRVHGEGTYRYTITNDWAKVPPGMEWREVAAVAVDDQDQVYVFNRGPHPMMVFDREGNFLRSWGEELFVRAHGAHIAPDNLLYLTDDLDHTVRKCTLDGKVLLTLGIPGKPAPFMSLDPFNRCTHTALSPDGAIYVSDGYGNACVHKYSPEGKHLLSWGNSGTGPGEFNLPHNICCDGDGWV</sequence>
<dbReference type="PANTHER" id="PTHR10680:SF38">
    <property type="entry name" value="BLL1368 PROTEIN"/>
    <property type="match status" value="1"/>
</dbReference>
<dbReference type="SUPFAM" id="SSF101898">
    <property type="entry name" value="NHL repeat"/>
    <property type="match status" value="1"/>
</dbReference>
<feature type="non-terminal residue" evidence="3">
    <location>
        <position position="183"/>
    </location>
</feature>
<dbReference type="EMBL" id="UINC01047331">
    <property type="protein sequence ID" value="SVB56474.1"/>
    <property type="molecule type" value="Genomic_DNA"/>
</dbReference>
<name>A0A382F286_9ZZZZ</name>
<keyword evidence="2" id="KW-0325">Glycoprotein</keyword>
<dbReference type="AlphaFoldDB" id="A0A382F286"/>
<dbReference type="PANTHER" id="PTHR10680">
    <property type="entry name" value="PEPTIDYL-GLYCINE ALPHA-AMIDATING MONOOXYGENASE"/>
    <property type="match status" value="1"/>
</dbReference>
<dbReference type="InterPro" id="IPR011042">
    <property type="entry name" value="6-blade_b-propeller_TolB-like"/>
</dbReference>
<evidence type="ECO:0008006" key="4">
    <source>
        <dbReference type="Google" id="ProtNLM"/>
    </source>
</evidence>